<dbReference type="OrthoDB" id="2575502at2759"/>
<evidence type="ECO:0000313" key="3">
    <source>
        <dbReference type="Proteomes" id="UP000279259"/>
    </source>
</evidence>
<dbReference type="Proteomes" id="UP000279259">
    <property type="component" value="Unassembled WGS sequence"/>
</dbReference>
<proteinExistence type="predicted"/>
<keyword evidence="3" id="KW-1185">Reference proteome</keyword>
<evidence type="ECO:0000256" key="1">
    <source>
        <dbReference type="SAM" id="MobiDB-lite"/>
    </source>
</evidence>
<name>A0A427XRJ9_9TREE</name>
<feature type="compositionally biased region" description="Low complexity" evidence="1">
    <location>
        <begin position="152"/>
        <end position="162"/>
    </location>
</feature>
<feature type="region of interest" description="Disordered" evidence="1">
    <location>
        <begin position="143"/>
        <end position="246"/>
    </location>
</feature>
<sequence length="348" mass="37816">MRPFAGGRRAPTLATLSQIYEKAASDLRKIRNAPGETAGRDRIATILHVLAEGPDYLLDIALIEAIIWQAEVIDSSFGAGIWEILNKAVRDQPDLVTFRRAAESIVAATTTLPKKLLDDELSKDAYRAIGTLVRQLQARVAASRQPSEESESSTSLLAVSSSGGPTSREPTVPPSGANTPFASPYPTSKPDTVPDPPPHYPHPFDLRSSNSHPTASAPASVSATPTPQRSAAPSPPASPGSPDSEKSIWEYRGHLLTRSALELVMRQEALAMADSSGQYAGEVSWDDVRNAWIPSWAEKLKSHELAEGEIPSTNPADFKYRKADAWGNKIGWYNGRMFYEEDPTFDLK</sequence>
<protein>
    <submittedName>
        <fullName evidence="2">Uncharacterized protein</fullName>
    </submittedName>
</protein>
<gene>
    <name evidence="2" type="ORF">EHS25_006943</name>
</gene>
<dbReference type="EMBL" id="RSCD01000031">
    <property type="protein sequence ID" value="RSH81411.1"/>
    <property type="molecule type" value="Genomic_DNA"/>
</dbReference>
<organism evidence="2 3">
    <name type="scientific">Saitozyma podzolica</name>
    <dbReference type="NCBI Taxonomy" id="1890683"/>
    <lineage>
        <taxon>Eukaryota</taxon>
        <taxon>Fungi</taxon>
        <taxon>Dikarya</taxon>
        <taxon>Basidiomycota</taxon>
        <taxon>Agaricomycotina</taxon>
        <taxon>Tremellomycetes</taxon>
        <taxon>Tremellales</taxon>
        <taxon>Trimorphomycetaceae</taxon>
        <taxon>Saitozyma</taxon>
    </lineage>
</organism>
<evidence type="ECO:0000313" key="2">
    <source>
        <dbReference type="EMBL" id="RSH81411.1"/>
    </source>
</evidence>
<feature type="compositionally biased region" description="Low complexity" evidence="1">
    <location>
        <begin position="211"/>
        <end position="232"/>
    </location>
</feature>
<comment type="caution">
    <text evidence="2">The sequence shown here is derived from an EMBL/GenBank/DDBJ whole genome shotgun (WGS) entry which is preliminary data.</text>
</comment>
<dbReference type="AlphaFoldDB" id="A0A427XRJ9"/>
<accession>A0A427XRJ9</accession>
<reference evidence="2 3" key="1">
    <citation type="submission" date="2018-11" db="EMBL/GenBank/DDBJ databases">
        <title>Genome sequence of Saitozyma podzolica DSM 27192.</title>
        <authorList>
            <person name="Aliyu H."/>
            <person name="Gorte O."/>
            <person name="Ochsenreither K."/>
        </authorList>
    </citation>
    <scope>NUCLEOTIDE SEQUENCE [LARGE SCALE GENOMIC DNA]</scope>
    <source>
        <strain evidence="2 3">DSM 27192</strain>
    </source>
</reference>